<dbReference type="RefSeq" id="WP_283414683.1">
    <property type="nucleotide sequence ID" value="NZ_FXUA01000010.1"/>
</dbReference>
<proteinExistence type="predicted"/>
<gene>
    <name evidence="1" type="ORF">SAMN06265367_11064</name>
</gene>
<dbReference type="EMBL" id="FXUA01000010">
    <property type="protein sequence ID" value="SMP34950.1"/>
    <property type="molecule type" value="Genomic_DNA"/>
</dbReference>
<protein>
    <submittedName>
        <fullName evidence="1">Uncharacterized protein</fullName>
    </submittedName>
</protein>
<name>A0ABY1PMB5_9BACT</name>
<sequence length="57" mass="6254">MPVANPVITYDSTLNYKIVFDLNGKVKDSTVANPILLEVARTYNLTVANGVPAEKFK</sequence>
<organism evidence="1 2">
    <name type="scientific">Algoriphagus winogradskyi</name>
    <dbReference type="NCBI Taxonomy" id="237017"/>
    <lineage>
        <taxon>Bacteria</taxon>
        <taxon>Pseudomonadati</taxon>
        <taxon>Bacteroidota</taxon>
        <taxon>Cytophagia</taxon>
        <taxon>Cytophagales</taxon>
        <taxon>Cyclobacteriaceae</taxon>
        <taxon>Algoriphagus</taxon>
    </lineage>
</organism>
<evidence type="ECO:0000313" key="2">
    <source>
        <dbReference type="Proteomes" id="UP001157915"/>
    </source>
</evidence>
<dbReference type="Proteomes" id="UP001157915">
    <property type="component" value="Unassembled WGS sequence"/>
</dbReference>
<comment type="caution">
    <text evidence="1">The sequence shown here is derived from an EMBL/GenBank/DDBJ whole genome shotgun (WGS) entry which is preliminary data.</text>
</comment>
<evidence type="ECO:0000313" key="1">
    <source>
        <dbReference type="EMBL" id="SMP34950.1"/>
    </source>
</evidence>
<accession>A0ABY1PMB5</accession>
<keyword evidence="2" id="KW-1185">Reference proteome</keyword>
<reference evidence="1 2" key="1">
    <citation type="submission" date="2017-05" db="EMBL/GenBank/DDBJ databases">
        <authorList>
            <person name="Varghese N."/>
            <person name="Submissions S."/>
        </authorList>
    </citation>
    <scope>NUCLEOTIDE SEQUENCE [LARGE SCALE GENOMIC DNA]</scope>
    <source>
        <strain evidence="1 2">DSM 15360</strain>
    </source>
</reference>